<keyword evidence="11" id="KW-1185">Reference proteome</keyword>
<keyword evidence="5" id="KW-0677">Repeat</keyword>
<dbReference type="AlphaFoldDB" id="A0AAW1R700"/>
<organism evidence="10 11">
    <name type="scientific">[Myrmecia] bisecta</name>
    <dbReference type="NCBI Taxonomy" id="41462"/>
    <lineage>
        <taxon>Eukaryota</taxon>
        <taxon>Viridiplantae</taxon>
        <taxon>Chlorophyta</taxon>
        <taxon>core chlorophytes</taxon>
        <taxon>Trebouxiophyceae</taxon>
        <taxon>Trebouxiales</taxon>
        <taxon>Trebouxiaceae</taxon>
        <taxon>Myrmecia</taxon>
    </lineage>
</organism>
<protein>
    <submittedName>
        <fullName evidence="10">Uncharacterized protein</fullName>
    </submittedName>
</protein>
<evidence type="ECO:0000256" key="7">
    <source>
        <dbReference type="ARBA" id="ARBA00023136"/>
    </source>
</evidence>
<keyword evidence="4 8" id="KW-0812">Transmembrane</keyword>
<keyword evidence="3 9" id="KW-0813">Transport</keyword>
<keyword evidence="7 8" id="KW-0472">Membrane</keyword>
<evidence type="ECO:0000256" key="6">
    <source>
        <dbReference type="ARBA" id="ARBA00022989"/>
    </source>
</evidence>
<dbReference type="SUPFAM" id="SSF103506">
    <property type="entry name" value="Mitochondrial carrier"/>
    <property type="match status" value="1"/>
</dbReference>
<evidence type="ECO:0000256" key="4">
    <source>
        <dbReference type="ARBA" id="ARBA00022692"/>
    </source>
</evidence>
<gene>
    <name evidence="10" type="ORF">WJX72_006922</name>
</gene>
<evidence type="ECO:0000313" key="10">
    <source>
        <dbReference type="EMBL" id="KAK9829621.1"/>
    </source>
</evidence>
<comment type="subcellular location">
    <subcellularLocation>
        <location evidence="1">Membrane</location>
        <topology evidence="1">Multi-pass membrane protein</topology>
    </subcellularLocation>
</comment>
<evidence type="ECO:0000256" key="3">
    <source>
        <dbReference type="ARBA" id="ARBA00022448"/>
    </source>
</evidence>
<dbReference type="InterPro" id="IPR023395">
    <property type="entry name" value="MCP_dom_sf"/>
</dbReference>
<dbReference type="PANTHER" id="PTHR45618">
    <property type="entry name" value="MITOCHONDRIAL DICARBOXYLATE CARRIER-RELATED"/>
    <property type="match status" value="1"/>
</dbReference>
<comment type="similarity">
    <text evidence="2 9">Belongs to the mitochondrial carrier (TC 2.A.29) family.</text>
</comment>
<dbReference type="EMBL" id="JALJOR010000001">
    <property type="protein sequence ID" value="KAK9829621.1"/>
    <property type="molecule type" value="Genomic_DNA"/>
</dbReference>
<reference evidence="10 11" key="1">
    <citation type="journal article" date="2024" name="Nat. Commun.">
        <title>Phylogenomics reveals the evolutionary origins of lichenization in chlorophyte algae.</title>
        <authorList>
            <person name="Puginier C."/>
            <person name="Libourel C."/>
            <person name="Otte J."/>
            <person name="Skaloud P."/>
            <person name="Haon M."/>
            <person name="Grisel S."/>
            <person name="Petersen M."/>
            <person name="Berrin J.G."/>
            <person name="Delaux P.M."/>
            <person name="Dal Grande F."/>
            <person name="Keller J."/>
        </authorList>
    </citation>
    <scope>NUCLEOTIDE SEQUENCE [LARGE SCALE GENOMIC DNA]</scope>
    <source>
        <strain evidence="10 11">SAG 2043</strain>
    </source>
</reference>
<dbReference type="InterPro" id="IPR050391">
    <property type="entry name" value="Mito_Metabolite_Transporter"/>
</dbReference>
<feature type="repeat" description="Solcar" evidence="8">
    <location>
        <begin position="208"/>
        <end position="292"/>
    </location>
</feature>
<sequence length="298" mass="31550">MAAGQVWIQDKRPPPNHPFLSELLTSGVSVGTANICTLPMDVVKVRLQLQTIQTTSGAAPQGLILTGVNVVRHEGVLALYKGLGPAVLRGLFYGGVRLGCYAPVKRMLGADKANPSLALKIVAGSLSGAVAAGVSNPTDLIKTRLQAKGSTHRNAWAVVRQVVATDGVLGLWRGTLPSMMRAAVLTAAQCATYDEAKTAWMRATGWGDDFATHLAASMVTGVVTTTATAPVDVVKTNMFMGGAQYSGPLHCAREIVRREGPRGLLRGWTANYVRLGPQTTVIFVVMEKLRSFSGLESL</sequence>
<keyword evidence="6" id="KW-1133">Transmembrane helix</keyword>
<feature type="repeat" description="Solcar" evidence="8">
    <location>
        <begin position="17"/>
        <end position="107"/>
    </location>
</feature>
<comment type="caution">
    <text evidence="10">The sequence shown here is derived from an EMBL/GenBank/DDBJ whole genome shotgun (WGS) entry which is preliminary data.</text>
</comment>
<evidence type="ECO:0000256" key="2">
    <source>
        <dbReference type="ARBA" id="ARBA00006375"/>
    </source>
</evidence>
<dbReference type="Proteomes" id="UP001489004">
    <property type="component" value="Unassembled WGS sequence"/>
</dbReference>
<dbReference type="PROSITE" id="PS50920">
    <property type="entry name" value="SOLCAR"/>
    <property type="match status" value="3"/>
</dbReference>
<evidence type="ECO:0000256" key="5">
    <source>
        <dbReference type="ARBA" id="ARBA00022737"/>
    </source>
</evidence>
<dbReference type="InterPro" id="IPR018108">
    <property type="entry name" value="MCP_transmembrane"/>
</dbReference>
<dbReference type="Gene3D" id="1.50.40.10">
    <property type="entry name" value="Mitochondrial carrier domain"/>
    <property type="match status" value="1"/>
</dbReference>
<evidence type="ECO:0000256" key="1">
    <source>
        <dbReference type="ARBA" id="ARBA00004141"/>
    </source>
</evidence>
<evidence type="ECO:0000256" key="9">
    <source>
        <dbReference type="RuleBase" id="RU000488"/>
    </source>
</evidence>
<dbReference type="Pfam" id="PF00153">
    <property type="entry name" value="Mito_carr"/>
    <property type="match status" value="3"/>
</dbReference>
<feature type="repeat" description="Solcar" evidence="8">
    <location>
        <begin position="115"/>
        <end position="199"/>
    </location>
</feature>
<evidence type="ECO:0000313" key="11">
    <source>
        <dbReference type="Proteomes" id="UP001489004"/>
    </source>
</evidence>
<evidence type="ECO:0000256" key="8">
    <source>
        <dbReference type="PROSITE-ProRule" id="PRU00282"/>
    </source>
</evidence>
<name>A0AAW1R700_9CHLO</name>
<accession>A0AAW1R700</accession>
<proteinExistence type="inferred from homology"/>
<dbReference type="GO" id="GO:0016020">
    <property type="term" value="C:membrane"/>
    <property type="evidence" value="ECO:0007669"/>
    <property type="project" value="UniProtKB-SubCell"/>
</dbReference>